<feature type="region of interest" description="Disordered" evidence="4">
    <location>
        <begin position="205"/>
        <end position="231"/>
    </location>
</feature>
<gene>
    <name evidence="7" type="primary">rpl2</name>
</gene>
<dbReference type="GO" id="GO:0005762">
    <property type="term" value="C:mitochondrial large ribosomal subunit"/>
    <property type="evidence" value="ECO:0007669"/>
    <property type="project" value="TreeGrafter"/>
</dbReference>
<dbReference type="GeneID" id="39114181"/>
<dbReference type="InterPro" id="IPR022671">
    <property type="entry name" value="Ribosomal_uL2_CS"/>
</dbReference>
<dbReference type="InterPro" id="IPR014726">
    <property type="entry name" value="Ribosomal_uL2_dom3"/>
</dbReference>
<dbReference type="SUPFAM" id="SSF50104">
    <property type="entry name" value="Translation proteins SH3-like domain"/>
    <property type="match status" value="1"/>
</dbReference>
<accession>A0A411K7K7</accession>
<name>A0A411K7K7_9EUKA</name>
<dbReference type="SMART" id="SM01383">
    <property type="entry name" value="Ribosomal_L2"/>
    <property type="match status" value="1"/>
</dbReference>
<dbReference type="Gene3D" id="4.10.950.10">
    <property type="entry name" value="Ribosomal protein L2, domain 3"/>
    <property type="match status" value="1"/>
</dbReference>
<dbReference type="PROSITE" id="PS00467">
    <property type="entry name" value="RIBOSOMAL_L2"/>
    <property type="match status" value="1"/>
</dbReference>
<geneLocation type="mitochondrion" evidence="7"/>
<dbReference type="PANTHER" id="PTHR13691:SF5">
    <property type="entry name" value="LARGE RIBOSOMAL SUBUNIT PROTEIN UL2M"/>
    <property type="match status" value="1"/>
</dbReference>
<dbReference type="InterPro" id="IPR014722">
    <property type="entry name" value="Rib_uL2_dom2"/>
</dbReference>
<dbReference type="InterPro" id="IPR022669">
    <property type="entry name" value="Ribosomal_uL2_C"/>
</dbReference>
<evidence type="ECO:0000256" key="4">
    <source>
        <dbReference type="SAM" id="MobiDB-lite"/>
    </source>
</evidence>
<dbReference type="GO" id="GO:0003723">
    <property type="term" value="F:RNA binding"/>
    <property type="evidence" value="ECO:0007669"/>
    <property type="project" value="InterPro"/>
</dbReference>
<dbReference type="GO" id="GO:0016740">
    <property type="term" value="F:transferase activity"/>
    <property type="evidence" value="ECO:0007669"/>
    <property type="project" value="InterPro"/>
</dbReference>
<dbReference type="SMART" id="SM01382">
    <property type="entry name" value="Ribosomal_L2_C"/>
    <property type="match status" value="1"/>
</dbReference>
<dbReference type="AlphaFoldDB" id="A0A411K7K7"/>
<dbReference type="Pfam" id="PF03947">
    <property type="entry name" value="Ribosomal_L2_C"/>
    <property type="match status" value="1"/>
</dbReference>
<dbReference type="GO" id="GO:0032543">
    <property type="term" value="P:mitochondrial translation"/>
    <property type="evidence" value="ECO:0007669"/>
    <property type="project" value="TreeGrafter"/>
</dbReference>
<dbReference type="SUPFAM" id="SSF50249">
    <property type="entry name" value="Nucleic acid-binding proteins"/>
    <property type="match status" value="1"/>
</dbReference>
<dbReference type="NCBIfam" id="TIGR01171">
    <property type="entry name" value="rplB_bact"/>
    <property type="match status" value="1"/>
</dbReference>
<evidence type="ECO:0000256" key="2">
    <source>
        <dbReference type="ARBA" id="ARBA00022980"/>
    </source>
</evidence>
<dbReference type="Pfam" id="PF00181">
    <property type="entry name" value="Ribosomal_L2_N"/>
    <property type="match status" value="1"/>
</dbReference>
<feature type="domain" description="Large ribosomal subunit protein uL2 C-terminal" evidence="5">
    <location>
        <begin position="98"/>
        <end position="229"/>
    </location>
</feature>
<dbReference type="RefSeq" id="YP_009557788.1">
    <property type="nucleotide sequence ID" value="NC_040955.1"/>
</dbReference>
<proteinExistence type="inferred from homology"/>
<dbReference type="PANTHER" id="PTHR13691">
    <property type="entry name" value="RIBOSOMAL PROTEIN L2"/>
    <property type="match status" value="1"/>
</dbReference>
<keyword evidence="2 7" id="KW-0689">Ribosomal protein</keyword>
<sequence length="250" mass="28597">MNKLSVLFKQNSGRNNRGVITFKHRGGGNKRRYRFIDFKRFFLELEAIVYKIEYDPNRTSFICLILYRNGIFSYILAYKGVELGHVINNFLSVDKKNMIYGNSFFLKDVPVGSLIYNVELANGKGGIIGRSAGCYCQVVNKFVYDYNTILIRFKSKEEYLLNYMCRAVIGSVSNEDHKLKKYYKAGQIRWLSRRPIVRGVAMNPIDHPHGGGEGKTSGGRPSVTPYGVITKGKPTRKNKINPFILISRKK</sequence>
<evidence type="ECO:0000313" key="7">
    <source>
        <dbReference type="EMBL" id="QBC73427.1"/>
    </source>
</evidence>
<dbReference type="InterPro" id="IPR012340">
    <property type="entry name" value="NA-bd_OB-fold"/>
</dbReference>
<feature type="domain" description="Large ribosomal subunit protein uL2 RNA-binding" evidence="6">
    <location>
        <begin position="13"/>
        <end position="89"/>
    </location>
</feature>
<reference evidence="7" key="1">
    <citation type="journal article" date="2019" name="Eur. J. Protist.">
        <title>The complete mitochondrial genome of Paravannella minima (Amoebozoa, Discosea, Vannellida).</title>
        <authorList>
            <person name="Bondarenko N."/>
            <person name="Glotova A."/>
            <person name="Nassonova E."/>
            <person name="Masharsky A."/>
            <person name="Polev D."/>
            <person name="Smirnov A."/>
        </authorList>
    </citation>
    <scope>NUCLEOTIDE SEQUENCE</scope>
</reference>
<dbReference type="Gene3D" id="2.40.50.140">
    <property type="entry name" value="Nucleic acid-binding proteins"/>
    <property type="match status" value="1"/>
</dbReference>
<dbReference type="PIRSF" id="PIRSF002158">
    <property type="entry name" value="Ribosomal_L2"/>
    <property type="match status" value="1"/>
</dbReference>
<dbReference type="FunFam" id="4.10.950.10:FF:000001">
    <property type="entry name" value="50S ribosomal protein L2"/>
    <property type="match status" value="1"/>
</dbReference>
<keyword evidence="7" id="KW-0496">Mitochondrion</keyword>
<evidence type="ECO:0000259" key="6">
    <source>
        <dbReference type="SMART" id="SM01383"/>
    </source>
</evidence>
<dbReference type="InterPro" id="IPR005880">
    <property type="entry name" value="Ribosomal_uL2_bac/org-type"/>
</dbReference>
<dbReference type="InterPro" id="IPR008991">
    <property type="entry name" value="Translation_prot_SH3-like_sf"/>
</dbReference>
<dbReference type="InterPro" id="IPR002171">
    <property type="entry name" value="Ribosomal_uL2"/>
</dbReference>
<dbReference type="GO" id="GO:0003735">
    <property type="term" value="F:structural constituent of ribosome"/>
    <property type="evidence" value="ECO:0007669"/>
    <property type="project" value="InterPro"/>
</dbReference>
<dbReference type="EMBL" id="MH910097">
    <property type="protein sequence ID" value="QBC73427.1"/>
    <property type="molecule type" value="Genomic_DNA"/>
</dbReference>
<protein>
    <submittedName>
        <fullName evidence="7">Ribosomal protein L2</fullName>
    </submittedName>
</protein>
<organism evidence="7">
    <name type="scientific">Paravannella minima</name>
    <dbReference type="NCBI Taxonomy" id="1443144"/>
    <lineage>
        <taxon>Eukaryota</taxon>
        <taxon>Amoebozoa</taxon>
        <taxon>Discosea</taxon>
        <taxon>Flabellinia</taxon>
        <taxon>Vannellidae</taxon>
        <taxon>Paravannella</taxon>
    </lineage>
</organism>
<comment type="similarity">
    <text evidence="1">Belongs to the universal ribosomal protein uL2 family.</text>
</comment>
<dbReference type="Gene3D" id="2.30.30.30">
    <property type="match status" value="1"/>
</dbReference>
<dbReference type="InterPro" id="IPR022666">
    <property type="entry name" value="Ribosomal_uL2_RNA-bd_dom"/>
</dbReference>
<keyword evidence="3" id="KW-0687">Ribonucleoprotein</keyword>
<evidence type="ECO:0000259" key="5">
    <source>
        <dbReference type="SMART" id="SM01382"/>
    </source>
</evidence>
<evidence type="ECO:0000256" key="1">
    <source>
        <dbReference type="ARBA" id="ARBA00005636"/>
    </source>
</evidence>
<evidence type="ECO:0000256" key="3">
    <source>
        <dbReference type="ARBA" id="ARBA00023274"/>
    </source>
</evidence>